<proteinExistence type="predicted"/>
<reference evidence="1" key="1">
    <citation type="submission" date="2018-06" db="EMBL/GenBank/DDBJ databases">
        <authorList>
            <person name="Zhirakovskaya E."/>
        </authorList>
    </citation>
    <scope>NUCLEOTIDE SEQUENCE</scope>
</reference>
<evidence type="ECO:0000313" key="1">
    <source>
        <dbReference type="EMBL" id="VAX21502.1"/>
    </source>
</evidence>
<name>A0A3B1C0A8_9ZZZZ</name>
<accession>A0A3B1C0A8</accession>
<sequence>MGKIGFKASQESLRRKVDETLEKTIIHKRQKELAIGRWDFVVFGPSQKAGGDAVLRIGAAETMVIQNASIYVASIGSPEVIGHEGMMAIEELAGEDISDELRGLEVYHMAPIRPLQVVSKREGMSLDKMRDAVFDEFGDANTAIIETPDEAAWSLSVLKYLGECDEYFPDPLISRIRSRMRDTSISFAPGPDQLLH</sequence>
<protein>
    <submittedName>
        <fullName evidence="1">Uncharacterized protein</fullName>
    </submittedName>
</protein>
<dbReference type="EMBL" id="UOGE01000066">
    <property type="protein sequence ID" value="VAX21502.1"/>
    <property type="molecule type" value="Genomic_DNA"/>
</dbReference>
<organism evidence="1">
    <name type="scientific">hydrothermal vent metagenome</name>
    <dbReference type="NCBI Taxonomy" id="652676"/>
    <lineage>
        <taxon>unclassified sequences</taxon>
        <taxon>metagenomes</taxon>
        <taxon>ecological metagenomes</taxon>
    </lineage>
</organism>
<gene>
    <name evidence="1" type="ORF">MNBD_NITROSPINAE02-2118</name>
</gene>
<dbReference type="AlphaFoldDB" id="A0A3B1C0A8"/>